<name>A0ABX0QDX8_9BACT</name>
<accession>A0ABX0QDX8</accession>
<dbReference type="InterPro" id="IPR000477">
    <property type="entry name" value="RT_dom"/>
</dbReference>
<keyword evidence="3" id="KW-1185">Reference proteome</keyword>
<dbReference type="EMBL" id="WAEL01000001">
    <property type="protein sequence ID" value="NID08928.1"/>
    <property type="molecule type" value="Genomic_DNA"/>
</dbReference>
<sequence length="509" mass="59547">MYKIAETSLEWALKHHERFPDSDFYPELFEFESIRYDWDNIKPVLAQIDIYKHIPESPVILHSPKHNGGFRSVHQLDPIDSILYTAIVYESSEAIEKSRIPKEKKIACSYRIDPDLDGSYFDRKFNSYSGFITRNRELAEKFKKGFVLTCDITDFYNQIYLHRVCNSLEECGTLAAKALEAFLMKLNTKVSRGIPVGPNASIIIAEAVMADIDNKILRQTQDFTRYVDDINIFFATFDSAYLFFHELTNYLNLTHRLVLSSEKSKILSCEDFNNLFLDDEERHEKKAIRDKLEEIISESPYADEPINFDVLTTDSKFQIRSKAYQEYLEKSLSYPKLDLGLVKHILKSAKHYKIRSLLPVVLKNFYKMMPAINHVVLYIKSVINESSANNYRSEFESILQNPYLEIPYINIWVYTLFCDPAFNSVIENFPYRKVYRERESALIAMNRKDLTWVKEMKNRLDVVSSWDKRAIIYAGVILSNDEKNNWLRLVERKGTMLEKAVCRKVISLS</sequence>
<evidence type="ECO:0000313" key="2">
    <source>
        <dbReference type="EMBL" id="NID08928.1"/>
    </source>
</evidence>
<proteinExistence type="predicted"/>
<organism evidence="2 3">
    <name type="scientific">Fibrivirga algicola</name>
    <dbReference type="NCBI Taxonomy" id="2950420"/>
    <lineage>
        <taxon>Bacteria</taxon>
        <taxon>Pseudomonadati</taxon>
        <taxon>Bacteroidota</taxon>
        <taxon>Cytophagia</taxon>
        <taxon>Cytophagales</taxon>
        <taxon>Spirosomataceae</taxon>
        <taxon>Fibrivirga</taxon>
    </lineage>
</organism>
<gene>
    <name evidence="2" type="ORF">F7231_01980</name>
</gene>
<dbReference type="Pfam" id="PF00078">
    <property type="entry name" value="RVT_1"/>
    <property type="match status" value="1"/>
</dbReference>
<feature type="domain" description="Reverse transcriptase" evidence="1">
    <location>
        <begin position="44"/>
        <end position="277"/>
    </location>
</feature>
<dbReference type="CDD" id="cd01646">
    <property type="entry name" value="RT_Bac_retron_I"/>
    <property type="match status" value="1"/>
</dbReference>
<comment type="caution">
    <text evidence="2">The sequence shown here is derived from an EMBL/GenBank/DDBJ whole genome shotgun (WGS) entry which is preliminary data.</text>
</comment>
<protein>
    <recommendedName>
        <fullName evidence="1">Reverse transcriptase domain-containing protein</fullName>
    </recommendedName>
</protein>
<reference evidence="2" key="1">
    <citation type="submission" date="2024-05" db="EMBL/GenBank/DDBJ databases">
        <authorList>
            <person name="Jung D.-H."/>
        </authorList>
    </citation>
    <scope>NUCLEOTIDE SEQUENCE</scope>
    <source>
        <strain evidence="2">JA-25</strain>
    </source>
</reference>
<dbReference type="RefSeq" id="WP_166690712.1">
    <property type="nucleotide sequence ID" value="NZ_WAEL01000001.1"/>
</dbReference>
<evidence type="ECO:0000259" key="1">
    <source>
        <dbReference type="PROSITE" id="PS50878"/>
    </source>
</evidence>
<dbReference type="Proteomes" id="UP000606008">
    <property type="component" value="Unassembled WGS sequence"/>
</dbReference>
<evidence type="ECO:0000313" key="3">
    <source>
        <dbReference type="Proteomes" id="UP000606008"/>
    </source>
</evidence>
<dbReference type="PROSITE" id="PS50878">
    <property type="entry name" value="RT_POL"/>
    <property type="match status" value="1"/>
</dbReference>